<evidence type="ECO:0000256" key="10">
    <source>
        <dbReference type="ARBA" id="ARBA00022777"/>
    </source>
</evidence>
<keyword evidence="4" id="KW-0433">Leucine-rich repeat</keyword>
<dbReference type="PROSITE" id="PS00108">
    <property type="entry name" value="PROTEIN_KINASE_ST"/>
    <property type="match status" value="2"/>
</dbReference>
<feature type="binding site" evidence="16">
    <location>
        <position position="56"/>
    </location>
    <ligand>
        <name>ATP</name>
        <dbReference type="ChEBI" id="CHEBI:30616"/>
    </ligand>
</feature>
<evidence type="ECO:0000256" key="4">
    <source>
        <dbReference type="ARBA" id="ARBA00022614"/>
    </source>
</evidence>
<evidence type="ECO:0000256" key="7">
    <source>
        <dbReference type="ARBA" id="ARBA00022729"/>
    </source>
</evidence>
<feature type="domain" description="Protein kinase" evidence="18">
    <location>
        <begin position="29"/>
        <end position="301"/>
    </location>
</feature>
<feature type="binding site" evidence="16">
    <location>
        <position position="1164"/>
    </location>
    <ligand>
        <name>ATP</name>
        <dbReference type="ChEBI" id="CHEBI:30616"/>
    </ligand>
</feature>
<comment type="catalytic activity">
    <reaction evidence="15">
        <text>L-seryl-[protein] + ATP = O-phospho-L-seryl-[protein] + ADP + H(+)</text>
        <dbReference type="Rhea" id="RHEA:17989"/>
        <dbReference type="Rhea" id="RHEA-COMP:9863"/>
        <dbReference type="Rhea" id="RHEA-COMP:11604"/>
        <dbReference type="ChEBI" id="CHEBI:15378"/>
        <dbReference type="ChEBI" id="CHEBI:29999"/>
        <dbReference type="ChEBI" id="CHEBI:30616"/>
        <dbReference type="ChEBI" id="CHEBI:83421"/>
        <dbReference type="ChEBI" id="CHEBI:456216"/>
        <dbReference type="EC" id="2.7.11.1"/>
    </reaction>
</comment>
<dbReference type="SMART" id="SM00220">
    <property type="entry name" value="S_TKc"/>
    <property type="match status" value="2"/>
</dbReference>
<evidence type="ECO:0000256" key="11">
    <source>
        <dbReference type="ARBA" id="ARBA00022840"/>
    </source>
</evidence>
<evidence type="ECO:0000256" key="16">
    <source>
        <dbReference type="PROSITE-ProRule" id="PRU10141"/>
    </source>
</evidence>
<sequence>MSTKWSNKNGPLELKNKRFLYSDLVRMTNNFARIIGKGGFGTVYYGCLDDTQVAVKMLSPSSVQGYKQFQAEVELLMRVHHKNLTVLVGYCDDDTNMGLIYEFMANGDLETHLLDNSMSNILSWEGRLRIATEAAQGLEYLHSGCKPPIVHRDVKSTNILLNENFQAKLADFGLSRMFPIEGGTHVSTTIAGTPGYLDPEYYISDRLTKKSDVYSFGVVLLEIISSRSVIEKSTERTHISLWVGSMLAKQDIKNIVDRRLHGDFDINSVRKAVTIAMACVSPISTNRPTMTQVVMELNECLAIEITRMTVNQETDQSKDSIGSINLMSPHTELSVLTLAARCLDLLASIVAVLSVLVAVHLFYGSSKQETKELIDNQVHVAIVFQCKKSLLPISKSIKLSDDTQVAVKMLSPPSVLHAYKQLQAEAKIADFGLSRLFPVVSGTHVSKIADFGLSRLFPVVSGTHVSTTIVGTSGYFDPEYYTSNRLTEKSDVLYSFGSGSLKDDASKPATEKSKAKRPTMNQVMVDLNESLAISRWLVQSIVLEPYKLNNDMGLIPFSSEPEETEMEMEMLQHLIFVCLTGIALTLILQVHAQNQSGFISIDCGTARDSRYTDRITGLDYVSDEMFVDTGVSNNVSPDYNSNDIEQQFLNVRSFPEGKRNCYTLKPELGSTKFLVRARFMYGNHDGQGKVPRFDLFLEADLWDSVEFKNASSVITKEIIHIPQRSYIYVCLVNTGFGTPFISVLELRPLQNTTYVTQSGSLVLFDRRDVGSTTNKSIRYKDDVCDRIWLPFSYYLAAPIRKSPNFDQDEYQLPSAVMRTAAIPAYSTNDSLAFYWEPNNPQSKYYVYLHFNDVREVNFNLTREMNIYENGDLWYGPFAPYYFSSRTLFSRIPSSGEKIEFYIKKTENSTLPPILNAFEIYMAINEFPQLLTNQQDVDAIKNIKDIYDVKKNWQGDPCAPKDYLWQGVNCSYDDFEPPKIISLNLSSSEVTGTITSFIFSLSSIQSLDLSNNSLTGPVPEFLAELPSLTVLNLRGNDLKGSVPPGLIEKEKNGSISLRLDGNLNLCRPGSCKGKNKSVIPVVAPVVSVSVLLIALAILWKLKRRKQDGQKGIKLINMRGSLEPKSRSLSYSDVVRITNNFERIIGQGGFGTVYYGNLGDTQVAVKMLSPSSVQGYKQFQAEVDLLIRVHHKNLTSLVGYCDDGTNMGLIYEFMASGNLGTHLLGNSSANILSWERRLGIATEAAQGLEYLHNGCKPPIVHRDVKSTNILLNEKLQAKLSDFGLSRIFPVEGGTHVSTKIAGTPGYLDPEYYISNRLTEKSDVHSFGVVLLEIITGKPVIGTSRGRTHISQWVSSKLANGDIKNIVDPTLLEDYDINSAWKAVEVAMACVCPNSAKRPTMTQVVMELKECLAIETAPTMGDNQTSSKDSSELISFYRHSELSPLAR</sequence>
<dbReference type="Gene3D" id="3.30.200.20">
    <property type="entry name" value="Phosphorylase Kinase, domain 1"/>
    <property type="match status" value="2"/>
</dbReference>
<keyword evidence="12 17" id="KW-1133">Transmembrane helix</keyword>
<proteinExistence type="predicted"/>
<evidence type="ECO:0000256" key="1">
    <source>
        <dbReference type="ARBA" id="ARBA00004167"/>
    </source>
</evidence>
<keyword evidence="7" id="KW-0732">Signal</keyword>
<dbReference type="Gene3D" id="1.10.510.10">
    <property type="entry name" value="Transferase(Phosphotransferase) domain 1"/>
    <property type="match status" value="3"/>
</dbReference>
<keyword evidence="5" id="KW-0808">Transferase</keyword>
<protein>
    <recommendedName>
        <fullName evidence="2">non-specific serine/threonine protein kinase</fullName>
        <ecNumber evidence="2">2.7.11.1</ecNumber>
    </recommendedName>
</protein>
<evidence type="ECO:0000256" key="17">
    <source>
        <dbReference type="SAM" id="Phobius"/>
    </source>
</evidence>
<dbReference type="InterPro" id="IPR024788">
    <property type="entry name" value="Malectin-like_Carb-bd_dom"/>
</dbReference>
<dbReference type="InterPro" id="IPR032675">
    <property type="entry name" value="LRR_dom_sf"/>
</dbReference>
<evidence type="ECO:0000256" key="2">
    <source>
        <dbReference type="ARBA" id="ARBA00012513"/>
    </source>
</evidence>
<dbReference type="CDD" id="cd14066">
    <property type="entry name" value="STKc_IRAK"/>
    <property type="match status" value="2"/>
</dbReference>
<evidence type="ECO:0000259" key="18">
    <source>
        <dbReference type="PROSITE" id="PS50011"/>
    </source>
</evidence>
<dbReference type="EMBL" id="JAFEMO010000009">
    <property type="protein sequence ID" value="KAH7565387.1"/>
    <property type="molecule type" value="Genomic_DNA"/>
</dbReference>
<organism evidence="19 20">
    <name type="scientific">Xanthoceras sorbifolium</name>
    <dbReference type="NCBI Taxonomy" id="99658"/>
    <lineage>
        <taxon>Eukaryota</taxon>
        <taxon>Viridiplantae</taxon>
        <taxon>Streptophyta</taxon>
        <taxon>Embryophyta</taxon>
        <taxon>Tracheophyta</taxon>
        <taxon>Spermatophyta</taxon>
        <taxon>Magnoliopsida</taxon>
        <taxon>eudicotyledons</taxon>
        <taxon>Gunneridae</taxon>
        <taxon>Pentapetalae</taxon>
        <taxon>rosids</taxon>
        <taxon>malvids</taxon>
        <taxon>Sapindales</taxon>
        <taxon>Sapindaceae</taxon>
        <taxon>Xanthoceroideae</taxon>
        <taxon>Xanthoceras</taxon>
    </lineage>
</organism>
<dbReference type="Pfam" id="PF12819">
    <property type="entry name" value="Malectin_like"/>
    <property type="match status" value="1"/>
</dbReference>
<evidence type="ECO:0000256" key="3">
    <source>
        <dbReference type="ARBA" id="ARBA00022527"/>
    </source>
</evidence>
<evidence type="ECO:0000256" key="9">
    <source>
        <dbReference type="ARBA" id="ARBA00022741"/>
    </source>
</evidence>
<dbReference type="PROSITE" id="PS50011">
    <property type="entry name" value="PROTEIN_KINASE_DOM"/>
    <property type="match status" value="2"/>
</dbReference>
<gene>
    <name evidence="19" type="ORF">JRO89_XS09G0200100</name>
</gene>
<keyword evidence="20" id="KW-1185">Reference proteome</keyword>
<evidence type="ECO:0000313" key="20">
    <source>
        <dbReference type="Proteomes" id="UP000827721"/>
    </source>
</evidence>
<evidence type="ECO:0000313" key="19">
    <source>
        <dbReference type="EMBL" id="KAH7565387.1"/>
    </source>
</evidence>
<evidence type="ECO:0000256" key="6">
    <source>
        <dbReference type="ARBA" id="ARBA00022692"/>
    </source>
</evidence>
<dbReference type="InterPro" id="IPR001611">
    <property type="entry name" value="Leu-rich_rpt"/>
</dbReference>
<dbReference type="Proteomes" id="UP000827721">
    <property type="component" value="Unassembled WGS sequence"/>
</dbReference>
<keyword evidence="3" id="KW-0723">Serine/threonine-protein kinase</keyword>
<keyword evidence="6 17" id="KW-0812">Transmembrane</keyword>
<dbReference type="Pfam" id="PF13855">
    <property type="entry name" value="LRR_8"/>
    <property type="match status" value="1"/>
</dbReference>
<dbReference type="SUPFAM" id="SSF56112">
    <property type="entry name" value="Protein kinase-like (PK-like)"/>
    <property type="match status" value="3"/>
</dbReference>
<dbReference type="EC" id="2.7.11.1" evidence="2"/>
<evidence type="ECO:0000256" key="8">
    <source>
        <dbReference type="ARBA" id="ARBA00022737"/>
    </source>
</evidence>
<dbReference type="InterPro" id="IPR001245">
    <property type="entry name" value="Ser-Thr/Tyr_kinase_cat_dom"/>
</dbReference>
<feature type="transmembrane region" description="Helical" evidence="17">
    <location>
        <begin position="1077"/>
        <end position="1098"/>
    </location>
</feature>
<dbReference type="PANTHER" id="PTHR45631:SF197">
    <property type="entry name" value="TYROSINE KINASE FAMILY PROTEIN"/>
    <property type="match status" value="1"/>
</dbReference>
<dbReference type="InterPro" id="IPR008271">
    <property type="entry name" value="Ser/Thr_kinase_AS"/>
</dbReference>
<evidence type="ECO:0000256" key="13">
    <source>
        <dbReference type="ARBA" id="ARBA00023136"/>
    </source>
</evidence>
<dbReference type="InterPro" id="IPR011009">
    <property type="entry name" value="Kinase-like_dom_sf"/>
</dbReference>
<name>A0ABQ8HM37_9ROSI</name>
<evidence type="ECO:0000256" key="5">
    <source>
        <dbReference type="ARBA" id="ARBA00022679"/>
    </source>
</evidence>
<dbReference type="SUPFAM" id="SSF52058">
    <property type="entry name" value="L domain-like"/>
    <property type="match status" value="1"/>
</dbReference>
<keyword evidence="9 16" id="KW-0547">Nucleotide-binding</keyword>
<comment type="catalytic activity">
    <reaction evidence="14">
        <text>L-threonyl-[protein] + ATP = O-phospho-L-threonyl-[protein] + ADP + H(+)</text>
        <dbReference type="Rhea" id="RHEA:46608"/>
        <dbReference type="Rhea" id="RHEA-COMP:11060"/>
        <dbReference type="Rhea" id="RHEA-COMP:11605"/>
        <dbReference type="ChEBI" id="CHEBI:15378"/>
        <dbReference type="ChEBI" id="CHEBI:30013"/>
        <dbReference type="ChEBI" id="CHEBI:30616"/>
        <dbReference type="ChEBI" id="CHEBI:61977"/>
        <dbReference type="ChEBI" id="CHEBI:456216"/>
        <dbReference type="EC" id="2.7.11.1"/>
    </reaction>
</comment>
<accession>A0ABQ8HM37</accession>
<dbReference type="PROSITE" id="PS00107">
    <property type="entry name" value="PROTEIN_KINASE_ATP"/>
    <property type="match status" value="2"/>
</dbReference>
<keyword evidence="13 17" id="KW-0472">Membrane</keyword>
<feature type="domain" description="Protein kinase" evidence="18">
    <location>
        <begin position="1137"/>
        <end position="1409"/>
    </location>
</feature>
<dbReference type="InterPro" id="IPR017441">
    <property type="entry name" value="Protein_kinase_ATP_BS"/>
</dbReference>
<dbReference type="Gene3D" id="3.80.10.10">
    <property type="entry name" value="Ribonuclease Inhibitor"/>
    <property type="match status" value="1"/>
</dbReference>
<keyword evidence="10" id="KW-0418">Kinase</keyword>
<dbReference type="Pfam" id="PF07714">
    <property type="entry name" value="PK_Tyr_Ser-Thr"/>
    <property type="match status" value="2"/>
</dbReference>
<comment type="subcellular location">
    <subcellularLocation>
        <location evidence="1">Membrane</location>
        <topology evidence="1">Single-pass membrane protein</topology>
    </subcellularLocation>
</comment>
<dbReference type="InterPro" id="IPR000719">
    <property type="entry name" value="Prot_kinase_dom"/>
</dbReference>
<keyword evidence="11 16" id="KW-0067">ATP-binding</keyword>
<evidence type="ECO:0000256" key="15">
    <source>
        <dbReference type="ARBA" id="ARBA00048679"/>
    </source>
</evidence>
<dbReference type="PANTHER" id="PTHR45631">
    <property type="entry name" value="OS07G0107800 PROTEIN-RELATED"/>
    <property type="match status" value="1"/>
</dbReference>
<comment type="caution">
    <text evidence="19">The sequence shown here is derived from an EMBL/GenBank/DDBJ whole genome shotgun (WGS) entry which is preliminary data.</text>
</comment>
<evidence type="ECO:0000256" key="14">
    <source>
        <dbReference type="ARBA" id="ARBA00047899"/>
    </source>
</evidence>
<keyword evidence="8" id="KW-0677">Repeat</keyword>
<evidence type="ECO:0000256" key="12">
    <source>
        <dbReference type="ARBA" id="ARBA00022989"/>
    </source>
</evidence>
<reference evidence="19 20" key="1">
    <citation type="submission" date="2021-02" db="EMBL/GenBank/DDBJ databases">
        <title>Plant Genome Project.</title>
        <authorList>
            <person name="Zhang R.-G."/>
        </authorList>
    </citation>
    <scope>NUCLEOTIDE SEQUENCE [LARGE SCALE GENOMIC DNA]</scope>
    <source>
        <tissue evidence="19">Leaves</tissue>
    </source>
</reference>